<accession>A0A0F9FVS6</accession>
<evidence type="ECO:0000256" key="1">
    <source>
        <dbReference type="SAM" id="Coils"/>
    </source>
</evidence>
<proteinExistence type="predicted"/>
<dbReference type="InterPro" id="IPR036388">
    <property type="entry name" value="WH-like_DNA-bd_sf"/>
</dbReference>
<evidence type="ECO:0000313" key="3">
    <source>
        <dbReference type="EMBL" id="KKL55242.1"/>
    </source>
</evidence>
<comment type="caution">
    <text evidence="3">The sequence shown here is derived from an EMBL/GenBank/DDBJ whole genome shotgun (WGS) entry which is preliminary data.</text>
</comment>
<dbReference type="InterPro" id="IPR011991">
    <property type="entry name" value="ArsR-like_HTH"/>
</dbReference>
<dbReference type="InterPro" id="IPR036390">
    <property type="entry name" value="WH_DNA-bd_sf"/>
</dbReference>
<dbReference type="AlphaFoldDB" id="A0A0F9FVS6"/>
<dbReference type="InterPro" id="IPR013196">
    <property type="entry name" value="HTH_11"/>
</dbReference>
<name>A0A0F9FVS6_9ZZZZ</name>
<feature type="domain" description="Helix-turn-helix type 11" evidence="2">
    <location>
        <begin position="21"/>
        <end position="57"/>
    </location>
</feature>
<dbReference type="EMBL" id="LAZR01030910">
    <property type="protein sequence ID" value="KKL55242.1"/>
    <property type="molecule type" value="Genomic_DNA"/>
</dbReference>
<dbReference type="Pfam" id="PF08279">
    <property type="entry name" value="HTH_11"/>
    <property type="match status" value="1"/>
</dbReference>
<organism evidence="3">
    <name type="scientific">marine sediment metagenome</name>
    <dbReference type="NCBI Taxonomy" id="412755"/>
    <lineage>
        <taxon>unclassified sequences</taxon>
        <taxon>metagenomes</taxon>
        <taxon>ecological metagenomes</taxon>
    </lineage>
</organism>
<feature type="coiled-coil region" evidence="1">
    <location>
        <begin position="296"/>
        <end position="326"/>
    </location>
</feature>
<sequence>MWVDKMKPKKVSTITAKAFTLVSTKKPKLTITAIAKRMQVSRQTVLNHIKVLQEKGFLTMKRNPTIAGKKWFTLFSYTPRKTTSHLLHNKVHVHKLQIYSKLIKVPYKWNNNREFYQDIYKYNEWAIKNNKITEFYIQGIRRRVTTEKVIFFFDNLKASTVVKAKEHIFKELFSIKKWFEDLHNVTLSSNFIVTEQEIANQADQVAAIVNAAKAKGQIMGDGRFILEIYDRKKEKRAHVDLSELDELETTHFRHAEGDMDGYLKHLTDARKNHLKKQIKDWMFENPPTLSYQYKKIKAMAIRLESLDDLIAKLEEVTKKSVEASTRAAEASFVLSTKIVEAFKR</sequence>
<dbReference type="SUPFAM" id="SSF46785">
    <property type="entry name" value="Winged helix' DNA-binding domain"/>
    <property type="match status" value="1"/>
</dbReference>
<protein>
    <recommendedName>
        <fullName evidence="2">Helix-turn-helix type 11 domain-containing protein</fullName>
    </recommendedName>
</protein>
<evidence type="ECO:0000259" key="2">
    <source>
        <dbReference type="Pfam" id="PF08279"/>
    </source>
</evidence>
<dbReference type="Gene3D" id="1.10.10.10">
    <property type="entry name" value="Winged helix-like DNA-binding domain superfamily/Winged helix DNA-binding domain"/>
    <property type="match status" value="1"/>
</dbReference>
<dbReference type="CDD" id="cd00090">
    <property type="entry name" value="HTH_ARSR"/>
    <property type="match status" value="1"/>
</dbReference>
<reference evidence="3" key="1">
    <citation type="journal article" date="2015" name="Nature">
        <title>Complex archaea that bridge the gap between prokaryotes and eukaryotes.</title>
        <authorList>
            <person name="Spang A."/>
            <person name="Saw J.H."/>
            <person name="Jorgensen S.L."/>
            <person name="Zaremba-Niedzwiedzka K."/>
            <person name="Martijn J."/>
            <person name="Lind A.E."/>
            <person name="van Eijk R."/>
            <person name="Schleper C."/>
            <person name="Guy L."/>
            <person name="Ettema T.J."/>
        </authorList>
    </citation>
    <scope>NUCLEOTIDE SEQUENCE</scope>
</reference>
<gene>
    <name evidence="3" type="ORF">LCGC14_2257390</name>
</gene>
<keyword evidence="1" id="KW-0175">Coiled coil</keyword>